<gene>
    <name evidence="5" type="ORF">CMC5_055840</name>
</gene>
<dbReference type="InterPro" id="IPR011723">
    <property type="entry name" value="Znf/thioredoxin_put"/>
</dbReference>
<feature type="transmembrane region" description="Helical" evidence="2">
    <location>
        <begin position="316"/>
        <end position="336"/>
    </location>
</feature>
<name>A0A0K1EKI9_CHOCO</name>
<feature type="region of interest" description="Disordered" evidence="1">
    <location>
        <begin position="341"/>
        <end position="440"/>
    </location>
</feature>
<sequence length="455" mass="43849">MKITCQSCQSKYTVSDEKVQGKTVKIKCRKCGATILVNSSGAVAGTGGGIADPVSAAGVPGDATTYLVNVAEGDQRTLSLPELVSLYQSGAVTADTYVWADGMADWQPLGQVESIVSALSGGTSADVAPAYSTASEPVAAPSAAAAPAYGATSGYGAGPSSGGGVSAEAVAASAPRAARRDPAKPSADLFGAGGRESQRPSDDVATSAPLFSGGGGAGRREENSVLFSLSALTSKSSTVSASPPAKTTARGDDSGLIDLKALAAGAPAPSPAAAIVQDDGGLFQLSAPIGALGAPASAAPSVAPIADTPPKNRGPMFVGVGIAVAGLAIAGAFFAAKGGDPQVQTTGAETPAPVQTTAPTPEPTPEPTPSAIDPGATAAAPTASASASAVAASKPVTSRPASGGSTTKSGSGSGAASKPPTAATPAATAKPPARGNCGCRPDDLMCNMQCSAKGK</sequence>
<evidence type="ECO:0000256" key="1">
    <source>
        <dbReference type="SAM" id="MobiDB-lite"/>
    </source>
</evidence>
<dbReference type="InterPro" id="IPR025640">
    <property type="entry name" value="GYF_2"/>
</dbReference>
<dbReference type="KEGG" id="ccro:CMC5_055840"/>
<evidence type="ECO:0008006" key="7">
    <source>
        <dbReference type="Google" id="ProtNLM"/>
    </source>
</evidence>
<accession>A0A0K1EKI9</accession>
<feature type="compositionally biased region" description="Low complexity" evidence="1">
    <location>
        <begin position="376"/>
        <end position="433"/>
    </location>
</feature>
<feature type="domain" description="GYF" evidence="4">
    <location>
        <begin position="79"/>
        <end position="113"/>
    </location>
</feature>
<evidence type="ECO:0000259" key="4">
    <source>
        <dbReference type="Pfam" id="PF14237"/>
    </source>
</evidence>
<keyword evidence="2" id="KW-0472">Membrane</keyword>
<proteinExistence type="predicted"/>
<evidence type="ECO:0000313" key="6">
    <source>
        <dbReference type="Proteomes" id="UP000067626"/>
    </source>
</evidence>
<dbReference type="Proteomes" id="UP000067626">
    <property type="component" value="Chromosome"/>
</dbReference>
<reference evidence="5 6" key="1">
    <citation type="submission" date="2015-07" db="EMBL/GenBank/DDBJ databases">
        <title>Genome analysis of myxobacterium Chondromyces crocatus Cm c5 reveals a high potential for natural compound synthesis and the genetic basis for the loss of fruiting body formation.</title>
        <authorList>
            <person name="Zaburannyi N."/>
            <person name="Bunk B."/>
            <person name="Maier J."/>
            <person name="Overmann J."/>
            <person name="Mueller R."/>
        </authorList>
    </citation>
    <scope>NUCLEOTIDE SEQUENCE [LARGE SCALE GENOMIC DNA]</scope>
    <source>
        <strain evidence="5 6">Cm c5</strain>
    </source>
</reference>
<organism evidence="5 6">
    <name type="scientific">Chondromyces crocatus</name>
    <dbReference type="NCBI Taxonomy" id="52"/>
    <lineage>
        <taxon>Bacteria</taxon>
        <taxon>Pseudomonadati</taxon>
        <taxon>Myxococcota</taxon>
        <taxon>Polyangia</taxon>
        <taxon>Polyangiales</taxon>
        <taxon>Polyangiaceae</taxon>
        <taxon>Chondromyces</taxon>
    </lineage>
</organism>
<keyword evidence="2" id="KW-0812">Transmembrane</keyword>
<dbReference type="NCBIfam" id="TIGR02098">
    <property type="entry name" value="MJ0042_CXXC"/>
    <property type="match status" value="1"/>
</dbReference>
<dbReference type="AlphaFoldDB" id="A0A0K1EKI9"/>
<dbReference type="OrthoDB" id="198456at2"/>
<keyword evidence="6" id="KW-1185">Reference proteome</keyword>
<keyword evidence="2" id="KW-1133">Transmembrane helix</keyword>
<dbReference type="Pfam" id="PF14237">
    <property type="entry name" value="GYF_2"/>
    <property type="match status" value="1"/>
</dbReference>
<feature type="region of interest" description="Disordered" evidence="1">
    <location>
        <begin position="173"/>
        <end position="219"/>
    </location>
</feature>
<feature type="domain" description="Zinc finger/thioredoxin putative" evidence="3">
    <location>
        <begin position="1"/>
        <end position="35"/>
    </location>
</feature>
<dbReference type="STRING" id="52.CMC5_055840"/>
<protein>
    <recommendedName>
        <fullName evidence="7">DUF4339 domain-containing protein</fullName>
    </recommendedName>
</protein>
<feature type="compositionally biased region" description="Low complexity" evidence="1">
    <location>
        <begin position="348"/>
        <end position="359"/>
    </location>
</feature>
<evidence type="ECO:0000313" key="5">
    <source>
        <dbReference type="EMBL" id="AKT41384.1"/>
    </source>
</evidence>
<dbReference type="Pfam" id="PF13717">
    <property type="entry name" value="Zn_ribbon_4"/>
    <property type="match status" value="1"/>
</dbReference>
<evidence type="ECO:0000259" key="3">
    <source>
        <dbReference type="Pfam" id="PF13717"/>
    </source>
</evidence>
<evidence type="ECO:0000256" key="2">
    <source>
        <dbReference type="SAM" id="Phobius"/>
    </source>
</evidence>
<dbReference type="RefSeq" id="WP_050433184.1">
    <property type="nucleotide sequence ID" value="NZ_CP012159.1"/>
</dbReference>
<dbReference type="EMBL" id="CP012159">
    <property type="protein sequence ID" value="AKT41384.1"/>
    <property type="molecule type" value="Genomic_DNA"/>
</dbReference>